<evidence type="ECO:0000313" key="4">
    <source>
        <dbReference type="Proteomes" id="UP001176059"/>
    </source>
</evidence>
<dbReference type="SUPFAM" id="SSF81383">
    <property type="entry name" value="F-box domain"/>
    <property type="match status" value="1"/>
</dbReference>
<dbReference type="InterPro" id="IPR036047">
    <property type="entry name" value="F-box-like_dom_sf"/>
</dbReference>
<dbReference type="AlphaFoldDB" id="A0AA38J716"/>
<protein>
    <recommendedName>
        <fullName evidence="2">F-box domain-containing protein</fullName>
    </recommendedName>
</protein>
<name>A0AA38J716_9AGAR</name>
<evidence type="ECO:0000256" key="1">
    <source>
        <dbReference type="SAM" id="SignalP"/>
    </source>
</evidence>
<dbReference type="Gene3D" id="1.20.1280.50">
    <property type="match status" value="1"/>
</dbReference>
<organism evidence="3 4">
    <name type="scientific">Lentinula guzmanii</name>
    <dbReference type="NCBI Taxonomy" id="2804957"/>
    <lineage>
        <taxon>Eukaryota</taxon>
        <taxon>Fungi</taxon>
        <taxon>Dikarya</taxon>
        <taxon>Basidiomycota</taxon>
        <taxon>Agaricomycotina</taxon>
        <taxon>Agaricomycetes</taxon>
        <taxon>Agaricomycetidae</taxon>
        <taxon>Agaricales</taxon>
        <taxon>Marasmiineae</taxon>
        <taxon>Omphalotaceae</taxon>
        <taxon>Lentinula</taxon>
    </lineage>
</organism>
<evidence type="ECO:0000259" key="2">
    <source>
        <dbReference type="PROSITE" id="PS50181"/>
    </source>
</evidence>
<dbReference type="EMBL" id="JANVFO010000043">
    <property type="protein sequence ID" value="KAJ3726524.1"/>
    <property type="molecule type" value="Genomic_DNA"/>
</dbReference>
<accession>A0AA38J716</accession>
<sequence length="538" mass="61135">MSNVAEHFHLLLTLPTELIIGVLTELDVLSLVKCKSVCRQLHDIIAETASFTYEIELAIAEQDDGTNCSLSVMEKLELLRNSQARWAELKWSSQRRYHMQDAGLWELFGNVLAQNTAGGSFAFVQLPSESRKIPERKWMVKPDTPRLVRDFGMDPSQDLLVLIELPQWSAGRMDRPHRIYMRSMSTATKHPLTTGSGLIEHSFYDPNTSYSIKISLDVLAIFFHATNDPSVNEFVIWEWKTGHKKLHLVGDEFGSFCLLSERHVLLSLISESPDGYDQAELLVVDFEQEDYHKKSIVNITHGFKLSLPAFHSSILLRSFAISSDPSPSWAPQSDLEAPFHVSQDAKIFVASIWVQKDALRHLILLIPQNTLLRHKNLLGPISNESTLAWEAWGPQGSRMTEKFTRNPSFEVWACHVYGTRFILSECSARSNQTFTLQVFDFNQRALRKAISQGQRISEIDVLDMDSLECNSSVCVTAPSVFPAGDIFREEVKTTLPYRWVSEPMPSIHPASSPMCAEDSIIVVDHFREDRGYYHVFTF</sequence>
<feature type="domain" description="F-box" evidence="2">
    <location>
        <begin position="8"/>
        <end position="54"/>
    </location>
</feature>
<evidence type="ECO:0000313" key="3">
    <source>
        <dbReference type="EMBL" id="KAJ3726524.1"/>
    </source>
</evidence>
<keyword evidence="1" id="KW-0732">Signal</keyword>
<proteinExistence type="predicted"/>
<reference evidence="3" key="2">
    <citation type="journal article" date="2023" name="Proc. Natl. Acad. Sci. U.S.A.">
        <title>A global phylogenomic analysis of the shiitake genus Lentinula.</title>
        <authorList>
            <person name="Sierra-Patev S."/>
            <person name="Min B."/>
            <person name="Naranjo-Ortiz M."/>
            <person name="Looney B."/>
            <person name="Konkel Z."/>
            <person name="Slot J.C."/>
            <person name="Sakamoto Y."/>
            <person name="Steenwyk J.L."/>
            <person name="Rokas A."/>
            <person name="Carro J."/>
            <person name="Camarero S."/>
            <person name="Ferreira P."/>
            <person name="Molpeceres G."/>
            <person name="Ruiz-Duenas F.J."/>
            <person name="Serrano A."/>
            <person name="Henrissat B."/>
            <person name="Drula E."/>
            <person name="Hughes K.W."/>
            <person name="Mata J.L."/>
            <person name="Ishikawa N.K."/>
            <person name="Vargas-Isla R."/>
            <person name="Ushijima S."/>
            <person name="Smith C.A."/>
            <person name="Donoghue J."/>
            <person name="Ahrendt S."/>
            <person name="Andreopoulos W."/>
            <person name="He G."/>
            <person name="LaButti K."/>
            <person name="Lipzen A."/>
            <person name="Ng V."/>
            <person name="Riley R."/>
            <person name="Sandor L."/>
            <person name="Barry K."/>
            <person name="Martinez A.T."/>
            <person name="Xiao Y."/>
            <person name="Gibbons J.G."/>
            <person name="Terashima K."/>
            <person name="Grigoriev I.V."/>
            <person name="Hibbett D."/>
        </authorList>
    </citation>
    <scope>NUCLEOTIDE SEQUENCE</scope>
    <source>
        <strain evidence="3">ET3784</strain>
    </source>
</reference>
<keyword evidence="4" id="KW-1185">Reference proteome</keyword>
<reference evidence="3" key="1">
    <citation type="submission" date="2022-08" db="EMBL/GenBank/DDBJ databases">
        <authorList>
            <consortium name="DOE Joint Genome Institute"/>
            <person name="Min B."/>
            <person name="Sierra-Patev S."/>
            <person name="Naranjo-Ortiz M."/>
            <person name="Looney B."/>
            <person name="Konkel Z."/>
            <person name="Slot J.C."/>
            <person name="Sakamoto Y."/>
            <person name="Steenwyk J.L."/>
            <person name="Rokas A."/>
            <person name="Carro J."/>
            <person name="Camarero S."/>
            <person name="Ferreira P."/>
            <person name="Molpeceres G."/>
            <person name="Ruiz-duenas F.J."/>
            <person name="Serrano A."/>
            <person name="Henrissat B."/>
            <person name="Drula E."/>
            <person name="Hughes K.W."/>
            <person name="Mata J.L."/>
            <person name="Ishikawa N.K."/>
            <person name="Vargas-Isla R."/>
            <person name="Ushijima S."/>
            <person name="Smith C.A."/>
            <person name="Ahrendt S."/>
            <person name="Andreopoulos W."/>
            <person name="He G."/>
            <person name="LaButti K."/>
            <person name="Lipzen A."/>
            <person name="Ng V."/>
            <person name="Riley R."/>
            <person name="Sandor L."/>
            <person name="Barry K."/>
            <person name="Martinez A.T."/>
            <person name="Xiao Y."/>
            <person name="Gibbons J.G."/>
            <person name="Terashima K."/>
            <person name="Hibbett D.S."/>
            <person name="Grigoriev I.V."/>
        </authorList>
    </citation>
    <scope>NUCLEOTIDE SEQUENCE</scope>
    <source>
        <strain evidence="3">ET3784</strain>
    </source>
</reference>
<dbReference type="SMART" id="SM00256">
    <property type="entry name" value="FBOX"/>
    <property type="match status" value="1"/>
</dbReference>
<feature type="chain" id="PRO_5041467986" description="F-box domain-containing protein" evidence="1">
    <location>
        <begin position="25"/>
        <end position="538"/>
    </location>
</feature>
<dbReference type="InterPro" id="IPR001810">
    <property type="entry name" value="F-box_dom"/>
</dbReference>
<dbReference type="CDD" id="cd09917">
    <property type="entry name" value="F-box_SF"/>
    <property type="match status" value="1"/>
</dbReference>
<feature type="signal peptide" evidence="1">
    <location>
        <begin position="1"/>
        <end position="24"/>
    </location>
</feature>
<comment type="caution">
    <text evidence="3">The sequence shown here is derived from an EMBL/GenBank/DDBJ whole genome shotgun (WGS) entry which is preliminary data.</text>
</comment>
<dbReference type="Pfam" id="PF12937">
    <property type="entry name" value="F-box-like"/>
    <property type="match status" value="1"/>
</dbReference>
<dbReference type="Proteomes" id="UP001176059">
    <property type="component" value="Unassembled WGS sequence"/>
</dbReference>
<gene>
    <name evidence="3" type="ORF">DFJ43DRAFT_560791</name>
</gene>
<dbReference type="PROSITE" id="PS50181">
    <property type="entry name" value="FBOX"/>
    <property type="match status" value="1"/>
</dbReference>